<dbReference type="GO" id="GO:0003700">
    <property type="term" value="F:DNA-binding transcription factor activity"/>
    <property type="evidence" value="ECO:0007669"/>
    <property type="project" value="InterPro"/>
</dbReference>
<dbReference type="SUPFAM" id="SSF54171">
    <property type="entry name" value="DNA-binding domain"/>
    <property type="match status" value="1"/>
</dbReference>
<evidence type="ECO:0000256" key="1">
    <source>
        <dbReference type="ARBA" id="ARBA00004123"/>
    </source>
</evidence>
<reference evidence="9 10" key="1">
    <citation type="journal article" date="2023" name="G3 (Bethesda)">
        <title>A chromosome-length genome assembly and annotation of blackberry (Rubus argutus, cv. 'Hillquist').</title>
        <authorList>
            <person name="Bruna T."/>
            <person name="Aryal R."/>
            <person name="Dudchenko O."/>
            <person name="Sargent D.J."/>
            <person name="Mead D."/>
            <person name="Buti M."/>
            <person name="Cavallini A."/>
            <person name="Hytonen T."/>
            <person name="Andres J."/>
            <person name="Pham M."/>
            <person name="Weisz D."/>
            <person name="Mascagni F."/>
            <person name="Usai G."/>
            <person name="Natali L."/>
            <person name="Bassil N."/>
            <person name="Fernandez G.E."/>
            <person name="Lomsadze A."/>
            <person name="Armour M."/>
            <person name="Olukolu B."/>
            <person name="Poorten T."/>
            <person name="Britton C."/>
            <person name="Davik J."/>
            <person name="Ashrafi H."/>
            <person name="Aiden E.L."/>
            <person name="Borodovsky M."/>
            <person name="Worthington M."/>
        </authorList>
    </citation>
    <scope>NUCLEOTIDE SEQUENCE [LARGE SCALE GENOMIC DNA]</scope>
    <source>
        <strain evidence="9">PI 553951</strain>
    </source>
</reference>
<dbReference type="GO" id="GO:0003677">
    <property type="term" value="F:DNA binding"/>
    <property type="evidence" value="ECO:0007669"/>
    <property type="project" value="UniProtKB-KW"/>
</dbReference>
<dbReference type="SMART" id="SM00380">
    <property type="entry name" value="AP2"/>
    <property type="match status" value="1"/>
</dbReference>
<keyword evidence="2" id="KW-0805">Transcription regulation</keyword>
<feature type="region of interest" description="Disordered" evidence="7">
    <location>
        <begin position="74"/>
        <end position="96"/>
    </location>
</feature>
<dbReference type="Pfam" id="PF00847">
    <property type="entry name" value="AP2"/>
    <property type="match status" value="1"/>
</dbReference>
<comment type="caution">
    <text evidence="9">The sequence shown here is derived from an EMBL/GenBank/DDBJ whole genome shotgun (WGS) entry which is preliminary data.</text>
</comment>
<evidence type="ECO:0000259" key="8">
    <source>
        <dbReference type="PROSITE" id="PS51032"/>
    </source>
</evidence>
<comment type="similarity">
    <text evidence="6">Belongs to the AP2/ERF transcription factor family. ERF subfamily.</text>
</comment>
<feature type="compositionally biased region" description="Basic residues" evidence="7">
    <location>
        <begin position="86"/>
        <end position="96"/>
    </location>
</feature>
<comment type="subcellular location">
    <subcellularLocation>
        <location evidence="1">Nucleus</location>
    </subcellularLocation>
</comment>
<dbReference type="PROSITE" id="PS51032">
    <property type="entry name" value="AP2_ERF"/>
    <property type="match status" value="1"/>
</dbReference>
<evidence type="ECO:0000256" key="6">
    <source>
        <dbReference type="ARBA" id="ARBA00024343"/>
    </source>
</evidence>
<sequence length="188" mass="21184">MHSYSRGMPNEQEHAIIVSTLKQVIGGGISGHSQPQPHTSSLPSATKKVAISILDGDPCQECSFDGCLGCHLFPPSEQDEDEDKGKKKMKKSKYRGVRQRPWGKWAAEIQDPHRKVRIWLGTFQTEEEAARAYDKAAVEFRGDKAKLNFPLTTSDHDNTANQEEGESSPAKEEDINRFIWDMLKDDDR</sequence>
<name>A0AAW1YJV9_RUBAR</name>
<dbReference type="Gene3D" id="3.30.730.10">
    <property type="entry name" value="AP2/ERF domain"/>
    <property type="match status" value="1"/>
</dbReference>
<dbReference type="InterPro" id="IPR016177">
    <property type="entry name" value="DNA-bd_dom_sf"/>
</dbReference>
<dbReference type="InterPro" id="IPR044808">
    <property type="entry name" value="ERF_plant"/>
</dbReference>
<dbReference type="GO" id="GO:0005634">
    <property type="term" value="C:nucleus"/>
    <property type="evidence" value="ECO:0007669"/>
    <property type="project" value="UniProtKB-SubCell"/>
</dbReference>
<keyword evidence="5" id="KW-0539">Nucleus</keyword>
<protein>
    <recommendedName>
        <fullName evidence="8">AP2/ERF domain-containing protein</fullName>
    </recommendedName>
</protein>
<dbReference type="EMBL" id="JBEDUW010000001">
    <property type="protein sequence ID" value="KAK9948907.1"/>
    <property type="molecule type" value="Genomic_DNA"/>
</dbReference>
<evidence type="ECO:0000256" key="2">
    <source>
        <dbReference type="ARBA" id="ARBA00023015"/>
    </source>
</evidence>
<evidence type="ECO:0000256" key="3">
    <source>
        <dbReference type="ARBA" id="ARBA00023125"/>
    </source>
</evidence>
<dbReference type="PANTHER" id="PTHR31190:SF181">
    <property type="entry name" value="OS02G0764700 PROTEIN"/>
    <property type="match status" value="1"/>
</dbReference>
<evidence type="ECO:0000313" key="9">
    <source>
        <dbReference type="EMBL" id="KAK9948907.1"/>
    </source>
</evidence>
<dbReference type="CDD" id="cd00018">
    <property type="entry name" value="AP2"/>
    <property type="match status" value="1"/>
</dbReference>
<evidence type="ECO:0000313" key="10">
    <source>
        <dbReference type="Proteomes" id="UP001457282"/>
    </source>
</evidence>
<dbReference type="GO" id="GO:0009873">
    <property type="term" value="P:ethylene-activated signaling pathway"/>
    <property type="evidence" value="ECO:0007669"/>
    <property type="project" value="InterPro"/>
</dbReference>
<evidence type="ECO:0000256" key="5">
    <source>
        <dbReference type="ARBA" id="ARBA00023242"/>
    </source>
</evidence>
<gene>
    <name evidence="9" type="ORF">M0R45_004460</name>
</gene>
<dbReference type="PANTHER" id="PTHR31190">
    <property type="entry name" value="DNA-BINDING DOMAIN"/>
    <property type="match status" value="1"/>
</dbReference>
<accession>A0AAW1YJV9</accession>
<keyword evidence="3" id="KW-0238">DNA-binding</keyword>
<feature type="domain" description="AP2/ERF" evidence="8">
    <location>
        <begin position="93"/>
        <end position="150"/>
    </location>
</feature>
<dbReference type="Proteomes" id="UP001457282">
    <property type="component" value="Unassembled WGS sequence"/>
</dbReference>
<dbReference type="InterPro" id="IPR036955">
    <property type="entry name" value="AP2/ERF_dom_sf"/>
</dbReference>
<dbReference type="FunFam" id="3.30.730.10:FF:000001">
    <property type="entry name" value="Ethylene-responsive transcription factor 2"/>
    <property type="match status" value="1"/>
</dbReference>
<evidence type="ECO:0000256" key="7">
    <source>
        <dbReference type="SAM" id="MobiDB-lite"/>
    </source>
</evidence>
<dbReference type="InterPro" id="IPR001471">
    <property type="entry name" value="AP2/ERF_dom"/>
</dbReference>
<evidence type="ECO:0000256" key="4">
    <source>
        <dbReference type="ARBA" id="ARBA00023163"/>
    </source>
</evidence>
<dbReference type="PRINTS" id="PR00367">
    <property type="entry name" value="ETHRSPELEMNT"/>
</dbReference>
<proteinExistence type="inferred from homology"/>
<keyword evidence="10" id="KW-1185">Reference proteome</keyword>
<keyword evidence="4" id="KW-0804">Transcription</keyword>
<feature type="region of interest" description="Disordered" evidence="7">
    <location>
        <begin position="148"/>
        <end position="176"/>
    </location>
</feature>
<dbReference type="AlphaFoldDB" id="A0AAW1YJV9"/>
<organism evidence="9 10">
    <name type="scientific">Rubus argutus</name>
    <name type="common">Southern blackberry</name>
    <dbReference type="NCBI Taxonomy" id="59490"/>
    <lineage>
        <taxon>Eukaryota</taxon>
        <taxon>Viridiplantae</taxon>
        <taxon>Streptophyta</taxon>
        <taxon>Embryophyta</taxon>
        <taxon>Tracheophyta</taxon>
        <taxon>Spermatophyta</taxon>
        <taxon>Magnoliopsida</taxon>
        <taxon>eudicotyledons</taxon>
        <taxon>Gunneridae</taxon>
        <taxon>Pentapetalae</taxon>
        <taxon>rosids</taxon>
        <taxon>fabids</taxon>
        <taxon>Rosales</taxon>
        <taxon>Rosaceae</taxon>
        <taxon>Rosoideae</taxon>
        <taxon>Rosoideae incertae sedis</taxon>
        <taxon>Rubus</taxon>
    </lineage>
</organism>